<evidence type="ECO:0000256" key="1">
    <source>
        <dbReference type="SAM" id="MobiDB-lite"/>
    </source>
</evidence>
<reference evidence="4" key="1">
    <citation type="submission" date="2012-12" db="EMBL/GenBank/DDBJ databases">
        <authorList>
            <person name="Hellsten U."/>
            <person name="Grimwood J."/>
            <person name="Chapman J.A."/>
            <person name="Shapiro H."/>
            <person name="Aerts A."/>
            <person name="Otillar R.P."/>
            <person name="Terry A.Y."/>
            <person name="Boore J.L."/>
            <person name="Simakov O."/>
            <person name="Marletaz F."/>
            <person name="Cho S.-J."/>
            <person name="Edsinger-Gonzales E."/>
            <person name="Havlak P."/>
            <person name="Kuo D.-H."/>
            <person name="Larsson T."/>
            <person name="Lv J."/>
            <person name="Arendt D."/>
            <person name="Savage R."/>
            <person name="Osoegawa K."/>
            <person name="de Jong P."/>
            <person name="Lindberg D.R."/>
            <person name="Seaver E.C."/>
            <person name="Weisblat D.A."/>
            <person name="Putnam N.H."/>
            <person name="Grigoriev I.V."/>
            <person name="Rokhsar D.S."/>
        </authorList>
    </citation>
    <scope>NUCLEOTIDE SEQUENCE</scope>
    <source>
        <strain evidence="4">I ESC-2004</strain>
    </source>
</reference>
<evidence type="ECO:0000313" key="4">
    <source>
        <dbReference type="Proteomes" id="UP000014760"/>
    </source>
</evidence>
<reference evidence="2 4" key="2">
    <citation type="journal article" date="2013" name="Nature">
        <title>Insights into bilaterian evolution from three spiralian genomes.</title>
        <authorList>
            <person name="Simakov O."/>
            <person name="Marletaz F."/>
            <person name="Cho S.J."/>
            <person name="Edsinger-Gonzales E."/>
            <person name="Havlak P."/>
            <person name="Hellsten U."/>
            <person name="Kuo D.H."/>
            <person name="Larsson T."/>
            <person name="Lv J."/>
            <person name="Arendt D."/>
            <person name="Savage R."/>
            <person name="Osoegawa K."/>
            <person name="de Jong P."/>
            <person name="Grimwood J."/>
            <person name="Chapman J.A."/>
            <person name="Shapiro H."/>
            <person name="Aerts A."/>
            <person name="Otillar R.P."/>
            <person name="Terry A.Y."/>
            <person name="Boore J.L."/>
            <person name="Grigoriev I.V."/>
            <person name="Lindberg D.R."/>
            <person name="Seaver E.C."/>
            <person name="Weisblat D.A."/>
            <person name="Putnam N.H."/>
            <person name="Rokhsar D.S."/>
        </authorList>
    </citation>
    <scope>NUCLEOTIDE SEQUENCE</scope>
    <source>
        <strain evidence="2 4">I ESC-2004</strain>
    </source>
</reference>
<accession>R7U358</accession>
<reference evidence="3" key="3">
    <citation type="submission" date="2015-06" db="UniProtKB">
        <authorList>
            <consortium name="EnsemblMetazoa"/>
        </authorList>
    </citation>
    <scope>IDENTIFICATION</scope>
</reference>
<organism evidence="2">
    <name type="scientific">Capitella teleta</name>
    <name type="common">Polychaete worm</name>
    <dbReference type="NCBI Taxonomy" id="283909"/>
    <lineage>
        <taxon>Eukaryota</taxon>
        <taxon>Metazoa</taxon>
        <taxon>Spiralia</taxon>
        <taxon>Lophotrochozoa</taxon>
        <taxon>Annelida</taxon>
        <taxon>Polychaeta</taxon>
        <taxon>Sedentaria</taxon>
        <taxon>Scolecida</taxon>
        <taxon>Capitellidae</taxon>
        <taxon>Capitella</taxon>
    </lineage>
</organism>
<dbReference type="EMBL" id="KB308242">
    <property type="protein sequence ID" value="ELT98111.1"/>
    <property type="molecule type" value="Genomic_DNA"/>
</dbReference>
<keyword evidence="4" id="KW-1185">Reference proteome</keyword>
<proteinExistence type="predicted"/>
<evidence type="ECO:0000313" key="3">
    <source>
        <dbReference type="EnsemblMetazoa" id="CapteP207773"/>
    </source>
</evidence>
<gene>
    <name evidence="2" type="ORF">CAPTEDRAFT_207773</name>
</gene>
<dbReference type="EMBL" id="AMQN01002088">
    <property type="status" value="NOT_ANNOTATED_CDS"/>
    <property type="molecule type" value="Genomic_DNA"/>
</dbReference>
<dbReference type="AlphaFoldDB" id="R7U358"/>
<sequence>MSRRTIVRRTYLNLATRKCGWFHLVTNDQSAFMIIQHRFLQFQPLFPIFSIIDNEKSKMEAPCWPDTSGSAADHQPCSAEEGSVRTKEDPLHQSFRAYGTVLERREGKGKEEEREGKPLFCTETPTKRLRFTLIVRRCGRRTVVMASRPVRLPTD</sequence>
<protein>
    <submittedName>
        <fullName evidence="2 3">Uncharacterized protein</fullName>
    </submittedName>
</protein>
<name>R7U358_CAPTE</name>
<dbReference type="Proteomes" id="UP000014760">
    <property type="component" value="Unassembled WGS sequence"/>
</dbReference>
<dbReference type="HOGENOM" id="CLU_1697200_0_0_1"/>
<dbReference type="EnsemblMetazoa" id="CapteT207773">
    <property type="protein sequence ID" value="CapteP207773"/>
    <property type="gene ID" value="CapteG207773"/>
</dbReference>
<evidence type="ECO:0000313" key="2">
    <source>
        <dbReference type="EMBL" id="ELT98111.1"/>
    </source>
</evidence>
<feature type="region of interest" description="Disordered" evidence="1">
    <location>
        <begin position="62"/>
        <end position="89"/>
    </location>
</feature>